<gene>
    <name evidence="2" type="ORF">WJX75_003477</name>
</gene>
<protein>
    <submittedName>
        <fullName evidence="2">Uncharacterized protein</fullName>
    </submittedName>
</protein>
<evidence type="ECO:0000313" key="3">
    <source>
        <dbReference type="Proteomes" id="UP001491310"/>
    </source>
</evidence>
<dbReference type="Proteomes" id="UP001491310">
    <property type="component" value="Unassembled WGS sequence"/>
</dbReference>
<accession>A0ABR2YEZ8</accession>
<comment type="caution">
    <text evidence="2">The sequence shown here is derived from an EMBL/GenBank/DDBJ whole genome shotgun (WGS) entry which is preliminary data.</text>
</comment>
<name>A0ABR2YEZ8_9CHLO</name>
<reference evidence="2 3" key="1">
    <citation type="journal article" date="2024" name="Nat. Commun.">
        <title>Phylogenomics reveals the evolutionary origins of lichenization in chlorophyte algae.</title>
        <authorList>
            <person name="Puginier C."/>
            <person name="Libourel C."/>
            <person name="Otte J."/>
            <person name="Skaloud P."/>
            <person name="Haon M."/>
            <person name="Grisel S."/>
            <person name="Petersen M."/>
            <person name="Berrin J.G."/>
            <person name="Delaux P.M."/>
            <person name="Dal Grande F."/>
            <person name="Keller J."/>
        </authorList>
    </citation>
    <scope>NUCLEOTIDE SEQUENCE [LARGE SCALE GENOMIC DNA]</scope>
    <source>
        <strain evidence="2 3">SAG 216-7</strain>
    </source>
</reference>
<evidence type="ECO:0000256" key="1">
    <source>
        <dbReference type="SAM" id="MobiDB-lite"/>
    </source>
</evidence>
<proteinExistence type="predicted"/>
<sequence>MADIAVQFLKQRKVALNEHLDSLQNAIDDLTIYHKLTDAEAECLVQLAGEQAIRLLKSQIGAWESLLRKDKDVAESLETDALTSTPQISDEARRSNALSKLAAMGGQPVLGGAFILPEGELLQRRQNLASTSSPAAREMARMRATSLDSRAAPAPSCMQSPPWLVRREQRTGQASPFPPLGVPDTASEDIAVSS</sequence>
<organism evidence="2 3">
    <name type="scientific">Coccomyxa subellipsoidea</name>
    <dbReference type="NCBI Taxonomy" id="248742"/>
    <lineage>
        <taxon>Eukaryota</taxon>
        <taxon>Viridiplantae</taxon>
        <taxon>Chlorophyta</taxon>
        <taxon>core chlorophytes</taxon>
        <taxon>Trebouxiophyceae</taxon>
        <taxon>Trebouxiophyceae incertae sedis</taxon>
        <taxon>Coccomyxaceae</taxon>
        <taxon>Coccomyxa</taxon>
    </lineage>
</organism>
<evidence type="ECO:0000313" key="2">
    <source>
        <dbReference type="EMBL" id="KAK9904051.1"/>
    </source>
</evidence>
<dbReference type="EMBL" id="JALJOT010000013">
    <property type="protein sequence ID" value="KAK9904051.1"/>
    <property type="molecule type" value="Genomic_DNA"/>
</dbReference>
<feature type="region of interest" description="Disordered" evidence="1">
    <location>
        <begin position="126"/>
        <end position="194"/>
    </location>
</feature>
<keyword evidence="3" id="KW-1185">Reference proteome</keyword>